<dbReference type="AlphaFoldDB" id="A0A7S0AA22"/>
<gene>
    <name evidence="1" type="ORF">PBAH0796_LOCUS12385</name>
</gene>
<protein>
    <recommendedName>
        <fullName evidence="2">PDZ domain-containing protein</fullName>
    </recommendedName>
</protein>
<name>A0A7S0AA22_9DINO</name>
<organism evidence="1">
    <name type="scientific">Pyrodinium bahamense</name>
    <dbReference type="NCBI Taxonomy" id="73915"/>
    <lineage>
        <taxon>Eukaryota</taxon>
        <taxon>Sar</taxon>
        <taxon>Alveolata</taxon>
        <taxon>Dinophyceae</taxon>
        <taxon>Gonyaulacales</taxon>
        <taxon>Pyrocystaceae</taxon>
        <taxon>Pyrodinium</taxon>
    </lineage>
</organism>
<accession>A0A7S0AA22</accession>
<evidence type="ECO:0008006" key="2">
    <source>
        <dbReference type="Google" id="ProtNLM"/>
    </source>
</evidence>
<reference evidence="1" key="1">
    <citation type="submission" date="2021-01" db="EMBL/GenBank/DDBJ databases">
        <authorList>
            <person name="Corre E."/>
            <person name="Pelletier E."/>
            <person name="Niang G."/>
            <person name="Scheremetjew M."/>
            <person name="Finn R."/>
            <person name="Kale V."/>
            <person name="Holt S."/>
            <person name="Cochrane G."/>
            <person name="Meng A."/>
            <person name="Brown T."/>
            <person name="Cohen L."/>
        </authorList>
    </citation>
    <scope>NUCLEOTIDE SEQUENCE</scope>
    <source>
        <strain evidence="1">Pbaha01</strain>
    </source>
</reference>
<dbReference type="EMBL" id="HBEG01020527">
    <property type="protein sequence ID" value="CAD8357018.1"/>
    <property type="molecule type" value="Transcribed_RNA"/>
</dbReference>
<evidence type="ECO:0000313" key="1">
    <source>
        <dbReference type="EMBL" id="CAD8357018.1"/>
    </source>
</evidence>
<proteinExistence type="predicted"/>
<sequence length="164" mass="18055">MAQAFAALVSKACRRQAGLDMAAYCCTQLVLPSKLEEPAFPEIPRATSEVFARCCCSKTSMPPSPKVQRFEPVLPQEWDVFVARSPGRCEIGLDVTPEDQVRLKVLRVKDGLVKDWNNSQPIAALRVAEGQRIVAVNGISGSSGRLLQTLMKDSELRLTLMRPV</sequence>